<feature type="chain" id="PRO_5017651730" description="Lipoprotein" evidence="1">
    <location>
        <begin position="18"/>
        <end position="110"/>
    </location>
</feature>
<organism evidence="2 3">
    <name type="scientific">Thalassotalea euphylliae</name>
    <dbReference type="NCBI Taxonomy" id="1655234"/>
    <lineage>
        <taxon>Bacteria</taxon>
        <taxon>Pseudomonadati</taxon>
        <taxon>Pseudomonadota</taxon>
        <taxon>Gammaproteobacteria</taxon>
        <taxon>Alteromonadales</taxon>
        <taxon>Colwelliaceae</taxon>
        <taxon>Thalassotalea</taxon>
    </lineage>
</organism>
<dbReference type="RefSeq" id="WP_116000372.1">
    <property type="nucleotide sequence ID" value="NZ_QUOV01000001.1"/>
</dbReference>
<evidence type="ECO:0000256" key="1">
    <source>
        <dbReference type="SAM" id="SignalP"/>
    </source>
</evidence>
<proteinExistence type="predicted"/>
<keyword evidence="1" id="KW-0732">Signal</keyword>
<evidence type="ECO:0000313" key="3">
    <source>
        <dbReference type="Proteomes" id="UP000256999"/>
    </source>
</evidence>
<feature type="signal peptide" evidence="1">
    <location>
        <begin position="1"/>
        <end position="17"/>
    </location>
</feature>
<reference evidence="2 3" key="1">
    <citation type="submission" date="2018-08" db="EMBL/GenBank/DDBJ databases">
        <title>Thalassotalea euphylliae genome.</title>
        <authorList>
            <person name="Summers S."/>
            <person name="Rice S.A."/>
            <person name="Freckelton M.L."/>
            <person name="Nedved B.T."/>
            <person name="Hadfield M.G."/>
        </authorList>
    </citation>
    <scope>NUCLEOTIDE SEQUENCE [LARGE SCALE GENOMIC DNA]</scope>
    <source>
        <strain evidence="2 3">H2</strain>
    </source>
</reference>
<protein>
    <recommendedName>
        <fullName evidence="4">Lipoprotein</fullName>
    </recommendedName>
</protein>
<dbReference type="OrthoDB" id="9910867at2"/>
<sequence length="110" mass="12265">MNKIVVLSLSLLLTACASNKNDKTEITGKRISKEQAKKLNLKPVGTIQDLMKSQFAGLPQPGDYESCQELLQQLKQKNISIQSVKEREVIAVSKNRKLLTYNFKDGNCLG</sequence>
<dbReference type="EMBL" id="QUOV01000001">
    <property type="protein sequence ID" value="REL35703.1"/>
    <property type="molecule type" value="Genomic_DNA"/>
</dbReference>
<evidence type="ECO:0000313" key="2">
    <source>
        <dbReference type="EMBL" id="REL35703.1"/>
    </source>
</evidence>
<name>A0A3E0UGI1_9GAMM</name>
<gene>
    <name evidence="2" type="ORF">DXX92_10330</name>
</gene>
<dbReference type="Proteomes" id="UP000256999">
    <property type="component" value="Unassembled WGS sequence"/>
</dbReference>
<comment type="caution">
    <text evidence="2">The sequence shown here is derived from an EMBL/GenBank/DDBJ whole genome shotgun (WGS) entry which is preliminary data.</text>
</comment>
<dbReference type="AlphaFoldDB" id="A0A3E0UGI1"/>
<accession>A0A3E0UGI1</accession>
<evidence type="ECO:0008006" key="4">
    <source>
        <dbReference type="Google" id="ProtNLM"/>
    </source>
</evidence>
<dbReference type="PROSITE" id="PS51257">
    <property type="entry name" value="PROKAR_LIPOPROTEIN"/>
    <property type="match status" value="1"/>
</dbReference>